<keyword evidence="5" id="KW-1133">Transmembrane helix</keyword>
<evidence type="ECO:0000256" key="11">
    <source>
        <dbReference type="ARBA" id="ARBA00023303"/>
    </source>
</evidence>
<dbReference type="EMBL" id="JACVVK020000273">
    <property type="protein sequence ID" value="KAK7480846.1"/>
    <property type="molecule type" value="Genomic_DNA"/>
</dbReference>
<evidence type="ECO:0000256" key="10">
    <source>
        <dbReference type="ARBA" id="ARBA00023201"/>
    </source>
</evidence>
<keyword evidence="2 12" id="KW-0813">Transport</keyword>
<evidence type="ECO:0000256" key="5">
    <source>
        <dbReference type="ARBA" id="ARBA00022989"/>
    </source>
</evidence>
<evidence type="ECO:0000256" key="9">
    <source>
        <dbReference type="ARBA" id="ARBA00023180"/>
    </source>
</evidence>
<feature type="chain" id="PRO_5044809695" evidence="13">
    <location>
        <begin position="22"/>
        <end position="859"/>
    </location>
</feature>
<evidence type="ECO:0000256" key="2">
    <source>
        <dbReference type="ARBA" id="ARBA00022448"/>
    </source>
</evidence>
<dbReference type="Proteomes" id="UP001519460">
    <property type="component" value="Unassembled WGS sequence"/>
</dbReference>
<keyword evidence="9" id="KW-0325">Glycoprotein</keyword>
<dbReference type="Pfam" id="PF00858">
    <property type="entry name" value="ASC"/>
    <property type="match status" value="2"/>
</dbReference>
<keyword evidence="6" id="KW-0915">Sodium</keyword>
<comment type="subcellular location">
    <subcellularLocation>
        <location evidence="1">Membrane</location>
        <topology evidence="1">Multi-pass membrane protein</topology>
    </subcellularLocation>
</comment>
<dbReference type="PANTHER" id="PTHR11690">
    <property type="entry name" value="AMILORIDE-SENSITIVE SODIUM CHANNEL-RELATED"/>
    <property type="match status" value="1"/>
</dbReference>
<proteinExistence type="inferred from homology"/>
<keyword evidence="8" id="KW-0472">Membrane</keyword>
<protein>
    <submittedName>
        <fullName evidence="14">Uncharacterized protein</fullName>
    </submittedName>
</protein>
<keyword evidence="11 12" id="KW-0407">Ion channel</keyword>
<keyword evidence="10 12" id="KW-0739">Sodium transport</keyword>
<dbReference type="Gene3D" id="2.60.470.10">
    <property type="entry name" value="Acid-sensing ion channels like domains"/>
    <property type="match status" value="1"/>
</dbReference>
<comment type="caution">
    <text evidence="14">The sequence shown here is derived from an EMBL/GenBank/DDBJ whole genome shotgun (WGS) entry which is preliminary data.</text>
</comment>
<evidence type="ECO:0000256" key="3">
    <source>
        <dbReference type="ARBA" id="ARBA00022461"/>
    </source>
</evidence>
<dbReference type="PANTHER" id="PTHR11690:SF300">
    <property type="entry name" value="PICKPOCKET PROTEIN 19"/>
    <property type="match status" value="1"/>
</dbReference>
<keyword evidence="4 12" id="KW-0812">Transmembrane</keyword>
<sequence length="859" mass="99161">LLWFVLVTVCATLMGIQIVERIIYYYKHPTTVNVNVNFNKSLMFPSLTICNQNAFRATMATELGRYRLLEAMYTGRGDLNISVLKDFNASDVTLDELAVSTAHSKYDLIVGCEWQNEECGPENFTQILTDHGVCFTFKSNEEPLVAVSTGSEYGLKLTLNVEQYEYMPGPHDAAGVKMLLHDGKEFPGVAELGLAIPTGTHAYVGIQLVSIENLPEPHGDCGSLSSPFYKDYSTENCQLACLTEYMEEACGCRHPYMPDRNGTPPICTLEQYYGCYLDQIGSLKAKVRDECTCPIPCEFLIFDPALSFATTSVFATDRFLAAASGTGDMEAKYLKALEVTNRMEDLKFQRFLDVEETVRTRLEELSFLMSEEVRERILLARDTVDRAYNRTKTAWEKKDYLYRWQEYHVRKNFMRPRDAMNERTFDFLCMGFQEFANLTETKIWQLVDPEINSSDVRQTLFALLMTSLNARMDLAERAFANFTQLYDAYYNGTPVFRYKFLKEPRAMNIYITPKPLLRNSLEHSAYALRYSVRVGDDILNFKAAIARFAELARGAYENYTLDANDVYLADVNFLWRGRRYLHSKSTFFAESIEYPQRILQERMTKFDQMLRQYDITVQSTIDNINSLKTSLAHLEDSILQRLNHSMQTAGYYIHSGNVTKLQIAKELTSQKIYEGISDLKVFFQSLRSRGQRIFDNWDPIAQTTVDIWNVITDDEDMFEYYNITNMTEFLRDSAELALEIRDEYDSYRKEFDFRNMVGNADSLFLKSLEDLMTEMERYLKSSVIETDFIRENFLQLDVFYREKSYEQITQQKAYDLFALLCDIGGSMGLFVGASVLSIGELVDLFLHQSIYRLTHGVRN</sequence>
<dbReference type="AlphaFoldDB" id="A0ABD0K0G5"/>
<dbReference type="Gene3D" id="1.10.287.770">
    <property type="entry name" value="YojJ-like"/>
    <property type="match status" value="1"/>
</dbReference>
<dbReference type="GO" id="GO:0005272">
    <property type="term" value="F:sodium channel activity"/>
    <property type="evidence" value="ECO:0007669"/>
    <property type="project" value="UniProtKB-KW"/>
</dbReference>
<dbReference type="PRINTS" id="PR01078">
    <property type="entry name" value="AMINACHANNEL"/>
</dbReference>
<dbReference type="InterPro" id="IPR001873">
    <property type="entry name" value="ENaC"/>
</dbReference>
<evidence type="ECO:0000256" key="7">
    <source>
        <dbReference type="ARBA" id="ARBA00023065"/>
    </source>
</evidence>
<keyword evidence="15" id="KW-1185">Reference proteome</keyword>
<dbReference type="GO" id="GO:0016020">
    <property type="term" value="C:membrane"/>
    <property type="evidence" value="ECO:0007669"/>
    <property type="project" value="UniProtKB-SubCell"/>
</dbReference>
<evidence type="ECO:0000313" key="15">
    <source>
        <dbReference type="Proteomes" id="UP001519460"/>
    </source>
</evidence>
<reference evidence="14 15" key="1">
    <citation type="journal article" date="2023" name="Sci. Data">
        <title>Genome assembly of the Korean intertidal mud-creeper Batillaria attramentaria.</title>
        <authorList>
            <person name="Patra A.K."/>
            <person name="Ho P.T."/>
            <person name="Jun S."/>
            <person name="Lee S.J."/>
            <person name="Kim Y."/>
            <person name="Won Y.J."/>
        </authorList>
    </citation>
    <scope>NUCLEOTIDE SEQUENCE [LARGE SCALE GENOMIC DNA]</scope>
    <source>
        <strain evidence="14">Wonlab-2016</strain>
    </source>
</reference>
<evidence type="ECO:0000256" key="1">
    <source>
        <dbReference type="ARBA" id="ARBA00004141"/>
    </source>
</evidence>
<keyword evidence="7 12" id="KW-0406">Ion transport</keyword>
<evidence type="ECO:0000256" key="8">
    <source>
        <dbReference type="ARBA" id="ARBA00023136"/>
    </source>
</evidence>
<evidence type="ECO:0000256" key="12">
    <source>
        <dbReference type="RuleBase" id="RU000679"/>
    </source>
</evidence>
<evidence type="ECO:0000313" key="14">
    <source>
        <dbReference type="EMBL" id="KAK7480846.1"/>
    </source>
</evidence>
<organism evidence="14 15">
    <name type="scientific">Batillaria attramentaria</name>
    <dbReference type="NCBI Taxonomy" id="370345"/>
    <lineage>
        <taxon>Eukaryota</taxon>
        <taxon>Metazoa</taxon>
        <taxon>Spiralia</taxon>
        <taxon>Lophotrochozoa</taxon>
        <taxon>Mollusca</taxon>
        <taxon>Gastropoda</taxon>
        <taxon>Caenogastropoda</taxon>
        <taxon>Sorbeoconcha</taxon>
        <taxon>Cerithioidea</taxon>
        <taxon>Batillariidae</taxon>
        <taxon>Batillaria</taxon>
    </lineage>
</organism>
<evidence type="ECO:0000256" key="13">
    <source>
        <dbReference type="SAM" id="SignalP"/>
    </source>
</evidence>
<accession>A0ABD0K0G5</accession>
<name>A0ABD0K0G5_9CAEN</name>
<dbReference type="FunFam" id="1.10.287.770:FF:000001">
    <property type="entry name" value="Acid-sensing ion channel subunit 1"/>
    <property type="match status" value="1"/>
</dbReference>
<keyword evidence="3 12" id="KW-0894">Sodium channel</keyword>
<feature type="non-terminal residue" evidence="14">
    <location>
        <position position="1"/>
    </location>
</feature>
<keyword evidence="13" id="KW-0732">Signal</keyword>
<feature type="signal peptide" evidence="13">
    <location>
        <begin position="1"/>
        <end position="21"/>
    </location>
</feature>
<gene>
    <name evidence="14" type="ORF">BaRGS_00027932</name>
</gene>
<evidence type="ECO:0000256" key="6">
    <source>
        <dbReference type="ARBA" id="ARBA00023053"/>
    </source>
</evidence>
<evidence type="ECO:0000256" key="4">
    <source>
        <dbReference type="ARBA" id="ARBA00022692"/>
    </source>
</evidence>
<comment type="similarity">
    <text evidence="12">Belongs to the amiloride-sensitive sodium channel (TC 1.A.6) family.</text>
</comment>